<dbReference type="PANTHER" id="PTHR11538">
    <property type="entry name" value="PHENYLALANYL-TRNA SYNTHETASE"/>
    <property type="match status" value="1"/>
</dbReference>
<dbReference type="OMA" id="YPGYKHA"/>
<name>A8N3V8_COPC7</name>
<evidence type="ECO:0000259" key="2">
    <source>
        <dbReference type="Pfam" id="PF10354"/>
    </source>
</evidence>
<protein>
    <recommendedName>
        <fullName evidence="2">25S rRNA (uridine-N(3))-methyltransferase BMT5-like domain-containing protein</fullName>
    </recommendedName>
</protein>
<reference evidence="3 4" key="1">
    <citation type="journal article" date="2010" name="Proc. Natl. Acad. Sci. U.S.A.">
        <title>Insights into evolution of multicellular fungi from the assembled chromosomes of the mushroom Coprinopsis cinerea (Coprinus cinereus).</title>
        <authorList>
            <person name="Stajich J.E."/>
            <person name="Wilke S.K."/>
            <person name="Ahren D."/>
            <person name="Au C.H."/>
            <person name="Birren B.W."/>
            <person name="Borodovsky M."/>
            <person name="Burns C."/>
            <person name="Canback B."/>
            <person name="Casselton L.A."/>
            <person name="Cheng C.K."/>
            <person name="Deng J."/>
            <person name="Dietrich F.S."/>
            <person name="Fargo D.C."/>
            <person name="Farman M.L."/>
            <person name="Gathman A.C."/>
            <person name="Goldberg J."/>
            <person name="Guigo R."/>
            <person name="Hoegger P.J."/>
            <person name="Hooker J.B."/>
            <person name="Huggins A."/>
            <person name="James T.Y."/>
            <person name="Kamada T."/>
            <person name="Kilaru S."/>
            <person name="Kodira C."/>
            <person name="Kues U."/>
            <person name="Kupfer D."/>
            <person name="Kwan H.S."/>
            <person name="Lomsadze A."/>
            <person name="Li W."/>
            <person name="Lilly W.W."/>
            <person name="Ma L.J."/>
            <person name="Mackey A.J."/>
            <person name="Manning G."/>
            <person name="Martin F."/>
            <person name="Muraguchi H."/>
            <person name="Natvig D.O."/>
            <person name="Palmerini H."/>
            <person name="Ramesh M.A."/>
            <person name="Rehmeyer C.J."/>
            <person name="Roe B.A."/>
            <person name="Shenoy N."/>
            <person name="Stanke M."/>
            <person name="Ter-Hovhannisyan V."/>
            <person name="Tunlid A."/>
            <person name="Velagapudi R."/>
            <person name="Vision T.J."/>
            <person name="Zeng Q."/>
            <person name="Zolan M.E."/>
            <person name="Pukkila P.J."/>
        </authorList>
    </citation>
    <scope>NUCLEOTIDE SEQUENCE [LARGE SCALE GENOMIC DNA]</scope>
    <source>
        <strain evidence="4">Okayama-7 / 130 / ATCC MYA-4618 / FGSC 9003</strain>
    </source>
</reference>
<organism evidence="3 4">
    <name type="scientific">Coprinopsis cinerea (strain Okayama-7 / 130 / ATCC MYA-4618 / FGSC 9003)</name>
    <name type="common">Inky cap fungus</name>
    <name type="synonym">Hormographiella aspergillata</name>
    <dbReference type="NCBI Taxonomy" id="240176"/>
    <lineage>
        <taxon>Eukaryota</taxon>
        <taxon>Fungi</taxon>
        <taxon>Dikarya</taxon>
        <taxon>Basidiomycota</taxon>
        <taxon>Agaricomycotina</taxon>
        <taxon>Agaricomycetes</taxon>
        <taxon>Agaricomycetidae</taxon>
        <taxon>Agaricales</taxon>
        <taxon>Agaricineae</taxon>
        <taxon>Psathyrellaceae</taxon>
        <taxon>Coprinopsis</taxon>
    </lineage>
</organism>
<feature type="domain" description="25S rRNA (uridine-N(3))-methyltransferase BMT5-like" evidence="2">
    <location>
        <begin position="94"/>
        <end position="320"/>
    </location>
</feature>
<proteinExistence type="predicted"/>
<feature type="region of interest" description="Disordered" evidence="1">
    <location>
        <begin position="227"/>
        <end position="258"/>
    </location>
</feature>
<dbReference type="RefSeq" id="XP_001829391.1">
    <property type="nucleotide sequence ID" value="XM_001829339.1"/>
</dbReference>
<dbReference type="FunCoup" id="A8N3V8">
    <property type="interactions" value="223"/>
</dbReference>
<evidence type="ECO:0000256" key="1">
    <source>
        <dbReference type="SAM" id="MobiDB-lite"/>
    </source>
</evidence>
<dbReference type="GO" id="GO:0070042">
    <property type="term" value="F:rRNA (uridine-N3-)-methyltransferase activity"/>
    <property type="evidence" value="ECO:0007669"/>
    <property type="project" value="InterPro"/>
</dbReference>
<dbReference type="STRING" id="240176.A8N3V8"/>
<accession>A8N3V8</accession>
<feature type="compositionally biased region" description="Low complexity" evidence="1">
    <location>
        <begin position="67"/>
        <end position="76"/>
    </location>
</feature>
<feature type="region of interest" description="Disordered" evidence="1">
    <location>
        <begin position="1"/>
        <end position="84"/>
    </location>
</feature>
<dbReference type="VEuPathDB" id="FungiDB:CC1G_00570"/>
<dbReference type="EMBL" id="AACS02000001">
    <property type="protein sequence ID" value="EAU92351.1"/>
    <property type="molecule type" value="Genomic_DNA"/>
</dbReference>
<dbReference type="eggNOG" id="KOG4174">
    <property type="taxonomic scope" value="Eukaryota"/>
</dbReference>
<gene>
    <name evidence="3" type="ORF">CC1G_00570</name>
</gene>
<evidence type="ECO:0000313" key="3">
    <source>
        <dbReference type="EMBL" id="EAU92351.1"/>
    </source>
</evidence>
<dbReference type="GO" id="GO:0005737">
    <property type="term" value="C:cytoplasm"/>
    <property type="evidence" value="ECO:0007669"/>
    <property type="project" value="TreeGrafter"/>
</dbReference>
<dbReference type="GO" id="GO:0070475">
    <property type="term" value="P:rRNA base methylation"/>
    <property type="evidence" value="ECO:0007669"/>
    <property type="project" value="InterPro"/>
</dbReference>
<feature type="compositionally biased region" description="Basic residues" evidence="1">
    <location>
        <begin position="1"/>
        <end position="11"/>
    </location>
</feature>
<evidence type="ECO:0000313" key="4">
    <source>
        <dbReference type="Proteomes" id="UP000001861"/>
    </source>
</evidence>
<dbReference type="OrthoDB" id="273345at2759"/>
<dbReference type="InterPro" id="IPR019446">
    <property type="entry name" value="BMT5-like"/>
</dbReference>
<sequence>MGKKGGGKHLKSALLSQQSRLKAKEKISHAAQVQNQKASRKGAASSHPSASSVHQNPYAKGQKAKASSSSSLSSSSGHPKRPPTIPFLPTDRILLLGEGNFSFTRALVVSPPPPLLDNPIPPTNITATAYDSEQECYEKYSDAREIVGLLRETGVNVVFGVDATKLARCAALKGKVWDKIVWNFPHAGKGITDQDRNILTNQLLLLDFLASASKVLAKGPVRTLAYGKKKKRKPGDEDEEEDEENDGDEMEDIVPTDQPKSRGTVLITLRNVAPYTSWDVPRLAKNPPPPQMKSAAPYPKYTILRSFQFHRHIWKGYEHRMTKGERAHGTGKTGEGGEDRTWEFYLSDVQL</sequence>
<dbReference type="PANTHER" id="PTHR11538:SF26">
    <property type="entry name" value="FERREDOXIN-FOLD ANTICODON-BINDING DOMAIN-CONTAINING PROTEIN 1"/>
    <property type="match status" value="1"/>
</dbReference>
<dbReference type="GeneID" id="6005820"/>
<keyword evidence="4" id="KW-1185">Reference proteome</keyword>
<dbReference type="Proteomes" id="UP000001861">
    <property type="component" value="Unassembled WGS sequence"/>
</dbReference>
<feature type="compositionally biased region" description="Low complexity" evidence="1">
    <location>
        <begin position="43"/>
        <end position="52"/>
    </location>
</feature>
<dbReference type="AlphaFoldDB" id="A8N3V8"/>
<dbReference type="InParanoid" id="A8N3V8"/>
<dbReference type="Pfam" id="PF10354">
    <property type="entry name" value="BMT5-like"/>
    <property type="match status" value="1"/>
</dbReference>
<dbReference type="KEGG" id="cci:CC1G_00570"/>
<feature type="compositionally biased region" description="Acidic residues" evidence="1">
    <location>
        <begin position="236"/>
        <end position="254"/>
    </location>
</feature>
<comment type="caution">
    <text evidence="3">The sequence shown here is derived from an EMBL/GenBank/DDBJ whole genome shotgun (WGS) entry which is preliminary data.</text>
</comment>